<feature type="compositionally biased region" description="Basic and acidic residues" evidence="3">
    <location>
        <begin position="482"/>
        <end position="491"/>
    </location>
</feature>
<evidence type="ECO:0000313" key="5">
    <source>
        <dbReference type="EMBL" id="CEP06942.1"/>
    </source>
</evidence>
<dbReference type="PROSITE" id="PS50081">
    <property type="entry name" value="ZF_DAG_PE_2"/>
    <property type="match status" value="1"/>
</dbReference>
<feature type="non-terminal residue" evidence="5">
    <location>
        <position position="1303"/>
    </location>
</feature>
<reference evidence="5 6" key="1">
    <citation type="submission" date="2014-09" db="EMBL/GenBank/DDBJ databases">
        <authorList>
            <person name="Ellenberger Sabrina"/>
        </authorList>
    </citation>
    <scope>NUCLEOTIDE SEQUENCE [LARGE SCALE GENOMIC DNA]</scope>
    <source>
        <strain evidence="5 6">CBS 412.66</strain>
    </source>
</reference>
<feature type="region of interest" description="Disordered" evidence="3">
    <location>
        <begin position="121"/>
        <end position="167"/>
    </location>
</feature>
<evidence type="ECO:0000313" key="6">
    <source>
        <dbReference type="Proteomes" id="UP000054107"/>
    </source>
</evidence>
<dbReference type="SMART" id="SM00109">
    <property type="entry name" value="C1"/>
    <property type="match status" value="2"/>
</dbReference>
<name>A0A0B7MPI2_9FUNG</name>
<feature type="compositionally biased region" description="Low complexity" evidence="3">
    <location>
        <begin position="144"/>
        <end position="155"/>
    </location>
</feature>
<dbReference type="InterPro" id="IPR002219">
    <property type="entry name" value="PKC_DAG/PE"/>
</dbReference>
<keyword evidence="2" id="KW-0862">Zinc</keyword>
<protein>
    <recommendedName>
        <fullName evidence="4">Phorbol-ester/DAG-type domain-containing protein</fullName>
    </recommendedName>
</protein>
<feature type="compositionally biased region" description="Polar residues" evidence="3">
    <location>
        <begin position="121"/>
        <end position="140"/>
    </location>
</feature>
<feature type="compositionally biased region" description="Polar residues" evidence="3">
    <location>
        <begin position="296"/>
        <end position="306"/>
    </location>
</feature>
<dbReference type="STRING" id="35722.A0A0B7MPI2"/>
<evidence type="ECO:0000256" key="2">
    <source>
        <dbReference type="ARBA" id="ARBA00022833"/>
    </source>
</evidence>
<feature type="compositionally biased region" description="Polar residues" evidence="3">
    <location>
        <begin position="1"/>
        <end position="17"/>
    </location>
</feature>
<feature type="region of interest" description="Disordered" evidence="3">
    <location>
        <begin position="1"/>
        <end position="53"/>
    </location>
</feature>
<accession>A0A0B7MPI2</accession>
<evidence type="ECO:0000256" key="3">
    <source>
        <dbReference type="SAM" id="MobiDB-lite"/>
    </source>
</evidence>
<keyword evidence="1" id="KW-0479">Metal-binding</keyword>
<dbReference type="Pfam" id="PF00130">
    <property type="entry name" value="C1_1"/>
    <property type="match status" value="1"/>
</dbReference>
<feature type="compositionally biased region" description="Low complexity" evidence="3">
    <location>
        <begin position="499"/>
        <end position="514"/>
    </location>
</feature>
<dbReference type="PROSITE" id="PS00479">
    <property type="entry name" value="ZF_DAG_PE_1"/>
    <property type="match status" value="1"/>
</dbReference>
<evidence type="ECO:0000259" key="4">
    <source>
        <dbReference type="PROSITE" id="PS50081"/>
    </source>
</evidence>
<proteinExistence type="predicted"/>
<dbReference type="EMBL" id="LN718874">
    <property type="protein sequence ID" value="CEP06942.1"/>
    <property type="molecule type" value="Genomic_DNA"/>
</dbReference>
<feature type="region of interest" description="Disordered" evidence="3">
    <location>
        <begin position="482"/>
        <end position="533"/>
    </location>
</feature>
<organism evidence="5 6">
    <name type="scientific">Parasitella parasitica</name>
    <dbReference type="NCBI Taxonomy" id="35722"/>
    <lineage>
        <taxon>Eukaryota</taxon>
        <taxon>Fungi</taxon>
        <taxon>Fungi incertae sedis</taxon>
        <taxon>Mucoromycota</taxon>
        <taxon>Mucoromycotina</taxon>
        <taxon>Mucoromycetes</taxon>
        <taxon>Mucorales</taxon>
        <taxon>Mucorineae</taxon>
        <taxon>Mucoraceae</taxon>
        <taxon>Parasitella</taxon>
    </lineage>
</organism>
<evidence type="ECO:0000256" key="1">
    <source>
        <dbReference type="ARBA" id="ARBA00022723"/>
    </source>
</evidence>
<dbReference type="OrthoDB" id="6270916at2759"/>
<dbReference type="Gene3D" id="3.30.60.20">
    <property type="match status" value="1"/>
</dbReference>
<gene>
    <name evidence="5" type="primary">PARPA_00203.1 scaffold 479</name>
</gene>
<keyword evidence="6" id="KW-1185">Reference proteome</keyword>
<feature type="compositionally biased region" description="Basic residues" evidence="3">
    <location>
        <begin position="522"/>
        <end position="532"/>
    </location>
</feature>
<sequence length="1303" mass="144979">MPNSSTPNSRFNATVINIHSPDDQVRSVTQDESFHRTSNASTKQQQKPSPKVEEYRKIIQHIIGKILKRKRPPTALSHLSELCRTTQVSDQFDNDDTIDLLTQLRSALMVCHQVGLSSQVLMQGERTPTTSPASSRANSPTPSPQSASADGASSSGPPPPAILTSAKEKRSEFETILHVLGDLVLNDSRFKTTNPKPSRPPFTMQTILVDIALLLVQIRDDTAGLYHIGTVFLPAFEAFSEGHMLGKLLSLFLDSLLPKLIKLKDEPKPRSSSSDGRKATATSKVETLKSSHRKSQINQNTPTINIHSPPEPDPAVDTPMRMSHLTIDTRPYSIDTDGPTSPYSPAAAFLNNSSSNQPGTTLAEYHAYALFTPLLFFMIQYLNPYLAAQPTKAQQENLSFSLTKQANSIHNFHRALSFMMSCKPDLYLDILDVISRSSSEVKFRACQILFYYYFVSAGHVMVADPLPLLGTREELEVLDQHREQQEYEEQRQKHHRYASSTSSSNGSTSSNNQPHLPPPTLHGHHQRPHVVQRHPSIADSLEQDSFQDHHAWYPYMFDSTPKQSSNNNGNNGSSNSTTFPMMVLHDDMNGAFCKECFKPIQGFGLRCFQCKGSVHYNCSNSVADMKEQGIMFYVKAGGIQKVVTPQYCNIPPQPRFRDMVDRGLLSWTTKSNSSRVGPLLGHMFQLVNLYTLTICACCRRPLWGISQQGYRCTECNRFVHVQCLADAEECHTSSSSSSRLQTCVPFQPLLESDIQISQADLSDDLCRHYGDVLPTDAESIEGRSFEEVGTMLNVLMLQDHILHCGFAAGCILITHESDDPLLAVDPGTDTFPPPLFKLETQPSHSAVLTRAIKLCSDYLSSGKCFGSVFLTDFCGNKASTVDKFVLSKEEYLGHLSAMMKCLMTSFSTNGAKITATQPTVDKRRSVGDSRGFLQVSPSPFAAAANWEDDQDDEFSEGHAPNECLDRSILLSWLMTNLNFKSRKAAEIMLQQMRNLGFFERFDASPMLFPPAAAAASDKIPAVPVIFPIPYAIDCSANVESLINTIDACLQDVDLSINECGLLLLVRRCWPDPFMSAYTRARLVNAIVGWIFDEDERLLALHAELTSSNKSPRMPGNSNKQQQNKWAQAALLSRMKGGNRTADRSRLHTFHRATTSGVSSGASSIYVTTRAALRDRYIVRWMATVHAMDRDAYTDILFDVMEELVDNKHEMCSVPDWGEAYDTKKRVLQKYEQLIGYILKLKTNGLTFTSLDPILQKWLEQTHTEFGNLGILKEKEPVDIRHLAKLCTSRLPLSKISGASGGGG</sequence>
<feature type="compositionally biased region" description="Polar residues" evidence="3">
    <location>
        <begin position="26"/>
        <end position="48"/>
    </location>
</feature>
<feature type="domain" description="Phorbol-ester/DAG-type" evidence="4">
    <location>
        <begin position="681"/>
        <end position="730"/>
    </location>
</feature>
<dbReference type="Proteomes" id="UP000054107">
    <property type="component" value="Unassembled WGS sequence"/>
</dbReference>
<feature type="compositionally biased region" description="Polar residues" evidence="3">
    <location>
        <begin position="270"/>
        <end position="285"/>
    </location>
</feature>
<dbReference type="SUPFAM" id="SSF57889">
    <property type="entry name" value="Cysteine-rich domain"/>
    <property type="match status" value="2"/>
</dbReference>
<dbReference type="GO" id="GO:0046872">
    <property type="term" value="F:metal ion binding"/>
    <property type="evidence" value="ECO:0007669"/>
    <property type="project" value="UniProtKB-KW"/>
</dbReference>
<dbReference type="InterPro" id="IPR046349">
    <property type="entry name" value="C1-like_sf"/>
</dbReference>
<feature type="region of interest" description="Disordered" evidence="3">
    <location>
        <begin position="265"/>
        <end position="312"/>
    </location>
</feature>